<keyword evidence="4" id="KW-0808">Transferase</keyword>
<dbReference type="Proteomes" id="UP001165586">
    <property type="component" value="Unassembled WGS sequence"/>
</dbReference>
<feature type="transmembrane region" description="Helical" evidence="8">
    <location>
        <begin position="180"/>
        <end position="213"/>
    </location>
</feature>
<keyword evidence="2" id="KW-1003">Cell membrane</keyword>
<keyword evidence="6 8" id="KW-1133">Transmembrane helix</keyword>
<evidence type="ECO:0000256" key="8">
    <source>
        <dbReference type="SAM" id="Phobius"/>
    </source>
</evidence>
<dbReference type="InterPro" id="IPR038731">
    <property type="entry name" value="RgtA/B/C-like"/>
</dbReference>
<feature type="transmembrane region" description="Helical" evidence="8">
    <location>
        <begin position="29"/>
        <end position="47"/>
    </location>
</feature>
<feature type="transmembrane region" description="Helical" evidence="8">
    <location>
        <begin position="153"/>
        <end position="174"/>
    </location>
</feature>
<reference evidence="10" key="1">
    <citation type="submission" date="2022-08" db="EMBL/GenBank/DDBJ databases">
        <authorList>
            <person name="Deng Y."/>
            <person name="Han X.-F."/>
            <person name="Zhang Y.-Q."/>
        </authorList>
    </citation>
    <scope>NUCLEOTIDE SEQUENCE</scope>
    <source>
        <strain evidence="10">CPCC 203386</strain>
    </source>
</reference>
<sequence length="496" mass="53793">MTHETSRTRPRPATEATPWVAAGSSRGRVVQWVAFAAVFAWGLYLAFWNLGAANFNADEPIYLDAGWAYVHGDFSANREHPPTAKYLIGLAQLLFGQGALAGRIAVGVCVIVGALILYFWMRREIGWVGALSVAGLWLVLPRGVQSGVRIDRFALLEPFMVVFAIAAMAAAWLWFRRRSWVWLVASAVLMALSVTSKISSVVIVPALLLLPLLDRRMPLRRRWRDTVLGGLVFGAVFAVVFVAAYLPLGIRSALTYMVEFQATHDAQGHLVVVAGVPQLFPQWWANLLFMVDGMGVAAVAVLAIGSLASLWARRWSLVLYLGAAVALLFVFYLGISKVALTHYYYAWVWLFCALAGIGIGALLAAKRGRAATVATRVLGGALVLLAVVSGAYSSVAIWNERAAGVALVLPALDELGVDDGDILVDGMADWEYTEYLDDRETKDAADPDVVAVISKDSLRFPPTPAVTEFLDEHAGDLTVEKLDDVTLYVLDEAAAG</sequence>
<evidence type="ECO:0000313" key="11">
    <source>
        <dbReference type="Proteomes" id="UP001165586"/>
    </source>
</evidence>
<feature type="domain" description="Glycosyltransferase RgtA/B/C/D-like" evidence="9">
    <location>
        <begin position="80"/>
        <end position="238"/>
    </location>
</feature>
<evidence type="ECO:0000256" key="7">
    <source>
        <dbReference type="ARBA" id="ARBA00023136"/>
    </source>
</evidence>
<evidence type="ECO:0000256" key="2">
    <source>
        <dbReference type="ARBA" id="ARBA00022475"/>
    </source>
</evidence>
<evidence type="ECO:0000259" key="9">
    <source>
        <dbReference type="Pfam" id="PF13231"/>
    </source>
</evidence>
<dbReference type="Pfam" id="PF13231">
    <property type="entry name" value="PMT_2"/>
    <property type="match status" value="1"/>
</dbReference>
<feature type="transmembrane region" description="Helical" evidence="8">
    <location>
        <begin position="317"/>
        <end position="335"/>
    </location>
</feature>
<accession>A0ABT2H4N4</accession>
<feature type="transmembrane region" description="Helical" evidence="8">
    <location>
        <begin position="100"/>
        <end position="119"/>
    </location>
</feature>
<dbReference type="InterPro" id="IPR050297">
    <property type="entry name" value="LipidA_mod_glycosyltrf_83"/>
</dbReference>
<dbReference type="PANTHER" id="PTHR33908">
    <property type="entry name" value="MANNOSYLTRANSFERASE YKCB-RELATED"/>
    <property type="match status" value="1"/>
</dbReference>
<evidence type="ECO:0000256" key="4">
    <source>
        <dbReference type="ARBA" id="ARBA00022679"/>
    </source>
</evidence>
<keyword evidence="5 8" id="KW-0812">Transmembrane</keyword>
<evidence type="ECO:0000256" key="6">
    <source>
        <dbReference type="ARBA" id="ARBA00022989"/>
    </source>
</evidence>
<evidence type="ECO:0000256" key="1">
    <source>
        <dbReference type="ARBA" id="ARBA00004651"/>
    </source>
</evidence>
<organism evidence="10 11">
    <name type="scientific">Herbiconiux daphne</name>
    <dbReference type="NCBI Taxonomy" id="2970914"/>
    <lineage>
        <taxon>Bacteria</taxon>
        <taxon>Bacillati</taxon>
        <taxon>Actinomycetota</taxon>
        <taxon>Actinomycetes</taxon>
        <taxon>Micrococcales</taxon>
        <taxon>Microbacteriaceae</taxon>
        <taxon>Herbiconiux</taxon>
    </lineage>
</organism>
<keyword evidence="11" id="KW-1185">Reference proteome</keyword>
<evidence type="ECO:0000256" key="5">
    <source>
        <dbReference type="ARBA" id="ARBA00022692"/>
    </source>
</evidence>
<dbReference type="PANTHER" id="PTHR33908:SF3">
    <property type="entry name" value="UNDECAPRENYL PHOSPHATE-ALPHA-4-AMINO-4-DEOXY-L-ARABINOSE ARABINOSYL TRANSFERASE"/>
    <property type="match status" value="1"/>
</dbReference>
<evidence type="ECO:0000313" key="10">
    <source>
        <dbReference type="EMBL" id="MCS5734904.1"/>
    </source>
</evidence>
<keyword evidence="3" id="KW-0328">Glycosyltransferase</keyword>
<comment type="subcellular location">
    <subcellularLocation>
        <location evidence="1">Cell membrane</location>
        <topology evidence="1">Multi-pass membrane protein</topology>
    </subcellularLocation>
</comment>
<dbReference type="EMBL" id="JANLCJ010000005">
    <property type="protein sequence ID" value="MCS5734904.1"/>
    <property type="molecule type" value="Genomic_DNA"/>
</dbReference>
<feature type="transmembrane region" description="Helical" evidence="8">
    <location>
        <begin position="283"/>
        <end position="305"/>
    </location>
</feature>
<evidence type="ECO:0000256" key="3">
    <source>
        <dbReference type="ARBA" id="ARBA00022676"/>
    </source>
</evidence>
<proteinExistence type="predicted"/>
<keyword evidence="7 8" id="KW-0472">Membrane</keyword>
<protein>
    <submittedName>
        <fullName evidence="10">Glycosyltransferase family 39 protein</fullName>
    </submittedName>
</protein>
<feature type="transmembrane region" description="Helical" evidence="8">
    <location>
        <begin position="347"/>
        <end position="365"/>
    </location>
</feature>
<comment type="caution">
    <text evidence="10">The sequence shown here is derived from an EMBL/GenBank/DDBJ whole genome shotgun (WGS) entry which is preliminary data.</text>
</comment>
<gene>
    <name evidence="10" type="ORF">N1032_14255</name>
</gene>
<feature type="transmembrane region" description="Helical" evidence="8">
    <location>
        <begin position="377"/>
        <end position="398"/>
    </location>
</feature>
<dbReference type="RefSeq" id="WP_259539813.1">
    <property type="nucleotide sequence ID" value="NZ_JANLCJ010000005.1"/>
</dbReference>
<name>A0ABT2H4N4_9MICO</name>
<feature type="transmembrane region" description="Helical" evidence="8">
    <location>
        <begin position="225"/>
        <end position="248"/>
    </location>
</feature>